<keyword evidence="4" id="KW-1185">Reference proteome</keyword>
<name>A0A1B8GAT6_9PEZI</name>
<dbReference type="InterPro" id="IPR010920">
    <property type="entry name" value="LSM_dom_sf"/>
</dbReference>
<dbReference type="AlphaFoldDB" id="A0A1B8GAT6"/>
<dbReference type="OrthoDB" id="368909at2759"/>
<dbReference type="Proteomes" id="UP000091956">
    <property type="component" value="Unassembled WGS sequence"/>
</dbReference>
<sequence>MATTNAEAKDYLNGLLNKSLRVTTTDKRMFLGEFKCTDSDRNIIIAHTYEYRLPSESSLPQASGAGSVTLEMTSRYLGLVVVPGEHITKIELEQFASQMKSKGSRWSGNMLESQTGTTITTTSEAA</sequence>
<organism evidence="3 4">
    <name type="scientific">Pseudogymnoascus verrucosus</name>
    <dbReference type="NCBI Taxonomy" id="342668"/>
    <lineage>
        <taxon>Eukaryota</taxon>
        <taxon>Fungi</taxon>
        <taxon>Dikarya</taxon>
        <taxon>Ascomycota</taxon>
        <taxon>Pezizomycotina</taxon>
        <taxon>Leotiomycetes</taxon>
        <taxon>Thelebolales</taxon>
        <taxon>Thelebolaceae</taxon>
        <taxon>Pseudogymnoascus</taxon>
    </lineage>
</organism>
<feature type="compositionally biased region" description="Polar residues" evidence="1">
    <location>
        <begin position="104"/>
        <end position="114"/>
    </location>
</feature>
<dbReference type="PANTHER" id="PTHR10701">
    <property type="entry name" value="SMALL NUCLEAR RIBONUCLEOPROTEIN-ASSOCIATED PROTEIN B AND N"/>
    <property type="match status" value="1"/>
</dbReference>
<dbReference type="STRING" id="342668.A0A1B8GAT6"/>
<protein>
    <recommendedName>
        <fullName evidence="2">Sm domain-containing protein</fullName>
    </recommendedName>
</protein>
<dbReference type="SUPFAM" id="SSF50182">
    <property type="entry name" value="Sm-like ribonucleoproteins"/>
    <property type="match status" value="1"/>
</dbReference>
<dbReference type="InterPro" id="IPR001163">
    <property type="entry name" value="Sm_dom_euk/arc"/>
</dbReference>
<dbReference type="Pfam" id="PF01423">
    <property type="entry name" value="LSM"/>
    <property type="match status" value="1"/>
</dbReference>
<dbReference type="CDD" id="cd06168">
    <property type="entry name" value="LSMD1"/>
    <property type="match status" value="1"/>
</dbReference>
<dbReference type="InterPro" id="IPR034110">
    <property type="entry name" value="LSMD1_Sm"/>
</dbReference>
<reference evidence="3 4" key="1">
    <citation type="submission" date="2016-03" db="EMBL/GenBank/DDBJ databases">
        <title>Comparative genomics of Pseudogymnoascus destructans, the fungus causing white-nose syndrome of bats.</title>
        <authorList>
            <person name="Palmer J.M."/>
            <person name="Drees K.P."/>
            <person name="Foster J.T."/>
            <person name="Lindner D.L."/>
        </authorList>
    </citation>
    <scope>NUCLEOTIDE SEQUENCE [LARGE SCALE GENOMIC DNA]</scope>
    <source>
        <strain evidence="3 4">UAMH 10579</strain>
    </source>
</reference>
<dbReference type="SMART" id="SM00651">
    <property type="entry name" value="Sm"/>
    <property type="match status" value="1"/>
</dbReference>
<evidence type="ECO:0000259" key="2">
    <source>
        <dbReference type="SMART" id="SM00651"/>
    </source>
</evidence>
<evidence type="ECO:0000313" key="4">
    <source>
        <dbReference type="Proteomes" id="UP000091956"/>
    </source>
</evidence>
<dbReference type="InterPro" id="IPR050914">
    <property type="entry name" value="snRNP_SmB/NAA38-like"/>
</dbReference>
<feature type="compositionally biased region" description="Low complexity" evidence="1">
    <location>
        <begin position="115"/>
        <end position="126"/>
    </location>
</feature>
<proteinExistence type="predicted"/>
<dbReference type="GO" id="GO:0031417">
    <property type="term" value="C:NatC complex"/>
    <property type="evidence" value="ECO:0007669"/>
    <property type="project" value="InterPro"/>
</dbReference>
<evidence type="ECO:0000313" key="3">
    <source>
        <dbReference type="EMBL" id="OBT92942.1"/>
    </source>
</evidence>
<dbReference type="GeneID" id="28842288"/>
<dbReference type="EMBL" id="KV460260">
    <property type="protein sequence ID" value="OBT92942.1"/>
    <property type="molecule type" value="Genomic_DNA"/>
</dbReference>
<accession>A0A1B8GAT6</accession>
<feature type="domain" description="Sm" evidence="2">
    <location>
        <begin position="10"/>
        <end position="92"/>
    </location>
</feature>
<dbReference type="Gene3D" id="2.30.30.100">
    <property type="match status" value="1"/>
</dbReference>
<gene>
    <name evidence="3" type="ORF">VE01_08902</name>
</gene>
<reference evidence="4" key="2">
    <citation type="journal article" date="2018" name="Nat. Commun.">
        <title>Extreme sensitivity to ultraviolet light in the fungal pathogen causing white-nose syndrome of bats.</title>
        <authorList>
            <person name="Palmer J.M."/>
            <person name="Drees K.P."/>
            <person name="Foster J.T."/>
            <person name="Lindner D.L."/>
        </authorList>
    </citation>
    <scope>NUCLEOTIDE SEQUENCE [LARGE SCALE GENOMIC DNA]</scope>
    <source>
        <strain evidence="4">UAMH 10579</strain>
    </source>
</reference>
<feature type="region of interest" description="Disordered" evidence="1">
    <location>
        <begin position="104"/>
        <end position="126"/>
    </location>
</feature>
<evidence type="ECO:0000256" key="1">
    <source>
        <dbReference type="SAM" id="MobiDB-lite"/>
    </source>
</evidence>
<dbReference type="PANTHER" id="PTHR10701:SF5">
    <property type="entry name" value="N-ALPHA-ACETYLTRANSFERASE 38, NATC AUXILIARY SUBUNIT"/>
    <property type="match status" value="1"/>
</dbReference>
<dbReference type="RefSeq" id="XP_018126675.1">
    <property type="nucleotide sequence ID" value="XM_018278320.1"/>
</dbReference>